<keyword evidence="2" id="KW-1185">Reference proteome</keyword>
<reference evidence="1 2" key="1">
    <citation type="submission" date="2024-06" db="EMBL/GenBank/DDBJ databases">
        <title>Genomic Encyclopedia of Type Strains, Phase V (KMG-V): Genome sequencing to study the core and pangenomes of soil and plant-associated prokaryotes.</title>
        <authorList>
            <person name="Whitman W."/>
        </authorList>
    </citation>
    <scope>NUCLEOTIDE SEQUENCE [LARGE SCALE GENOMIC DNA]</scope>
    <source>
        <strain evidence="1 2">NE40</strain>
    </source>
</reference>
<dbReference type="EMBL" id="JBEWTB010000002">
    <property type="protein sequence ID" value="MET4755443.1"/>
    <property type="molecule type" value="Genomic_DNA"/>
</dbReference>
<comment type="caution">
    <text evidence="1">The sequence shown here is derived from an EMBL/GenBank/DDBJ whole genome shotgun (WGS) entry which is preliminary data.</text>
</comment>
<evidence type="ECO:0000313" key="2">
    <source>
        <dbReference type="Proteomes" id="UP001549366"/>
    </source>
</evidence>
<name>A0ABV2SER6_9GAMM</name>
<dbReference type="Proteomes" id="UP001549366">
    <property type="component" value="Unassembled WGS sequence"/>
</dbReference>
<dbReference type="RefSeq" id="WP_354009867.1">
    <property type="nucleotide sequence ID" value="NZ_JBEWTA010000001.1"/>
</dbReference>
<gene>
    <name evidence="1" type="ORF">V5J35_000635</name>
</gene>
<protein>
    <submittedName>
        <fullName evidence="1">Uncharacterized protein</fullName>
    </submittedName>
</protein>
<accession>A0ABV2SER6</accession>
<evidence type="ECO:0000313" key="1">
    <source>
        <dbReference type="EMBL" id="MET4755443.1"/>
    </source>
</evidence>
<proteinExistence type="predicted"/>
<sequence>MQDLSGIWDELLTPEKRRLTELLIHRIDLTANEVTIYYKPDGIEAVTSEFQAIQ</sequence>
<organism evidence="1 2">
    <name type="scientific">Endozoicomonas lisbonensis</name>
    <dbReference type="NCBI Taxonomy" id="3120522"/>
    <lineage>
        <taxon>Bacteria</taxon>
        <taxon>Pseudomonadati</taxon>
        <taxon>Pseudomonadota</taxon>
        <taxon>Gammaproteobacteria</taxon>
        <taxon>Oceanospirillales</taxon>
        <taxon>Endozoicomonadaceae</taxon>
        <taxon>Endozoicomonas</taxon>
    </lineage>
</organism>